<evidence type="ECO:0000256" key="5">
    <source>
        <dbReference type="ARBA" id="ARBA00023015"/>
    </source>
</evidence>
<dbReference type="PANTHER" id="PTHR24082:SF283">
    <property type="entry name" value="NUCLEAR HORMONE RECEPTOR HR96"/>
    <property type="match status" value="1"/>
</dbReference>
<protein>
    <submittedName>
        <fullName evidence="12">Oidioi.mRNA.OKI2018_I69.PAR.g8824.t1.cds</fullName>
    </submittedName>
</protein>
<dbReference type="InterPro" id="IPR035500">
    <property type="entry name" value="NHR-like_dom_sf"/>
</dbReference>
<dbReference type="Pfam" id="PF00104">
    <property type="entry name" value="Hormone_recep"/>
    <property type="match status" value="1"/>
</dbReference>
<comment type="similarity">
    <text evidence="1">Belongs to the nuclear hormone receptor family. NR1 subfamily.</text>
</comment>
<dbReference type="SUPFAM" id="SSF57716">
    <property type="entry name" value="Glucocorticoid receptor-like (DNA-binding domain)"/>
    <property type="match status" value="1"/>
</dbReference>
<keyword evidence="4" id="KW-0862">Zinc</keyword>
<gene>
    <name evidence="12" type="ORF">OKIOD_LOCUS382</name>
</gene>
<evidence type="ECO:0000256" key="7">
    <source>
        <dbReference type="ARBA" id="ARBA00023163"/>
    </source>
</evidence>
<dbReference type="Gene3D" id="3.30.50.10">
    <property type="entry name" value="Erythroid Transcription Factor GATA-1, subunit A"/>
    <property type="match status" value="1"/>
</dbReference>
<dbReference type="SMART" id="SM00399">
    <property type="entry name" value="ZnF_C4"/>
    <property type="match status" value="1"/>
</dbReference>
<evidence type="ECO:0000259" key="10">
    <source>
        <dbReference type="PROSITE" id="PS51030"/>
    </source>
</evidence>
<dbReference type="InterPro" id="IPR001628">
    <property type="entry name" value="Znf_hrmn_rcpt"/>
</dbReference>
<dbReference type="InterPro" id="IPR001728">
    <property type="entry name" value="ThyrH_rcpt"/>
</dbReference>
<dbReference type="PRINTS" id="PR00398">
    <property type="entry name" value="STRDHORMONER"/>
</dbReference>
<dbReference type="InterPro" id="IPR050234">
    <property type="entry name" value="Nuclear_hormone_rcpt_NR1"/>
</dbReference>
<keyword evidence="2" id="KW-0479">Metal-binding</keyword>
<evidence type="ECO:0000256" key="6">
    <source>
        <dbReference type="ARBA" id="ARBA00023125"/>
    </source>
</evidence>
<dbReference type="PROSITE" id="PS51030">
    <property type="entry name" value="NUCLEAR_REC_DBD_2"/>
    <property type="match status" value="1"/>
</dbReference>
<evidence type="ECO:0000256" key="8">
    <source>
        <dbReference type="ARBA" id="ARBA00023170"/>
    </source>
</evidence>
<keyword evidence="13" id="KW-1185">Reference proteome</keyword>
<dbReference type="EMBL" id="OU015568">
    <property type="protein sequence ID" value="CAG5077838.1"/>
    <property type="molecule type" value="Genomic_DNA"/>
</dbReference>
<feature type="domain" description="Nuclear receptor" evidence="10">
    <location>
        <begin position="138"/>
        <end position="213"/>
    </location>
</feature>
<dbReference type="Pfam" id="PF00105">
    <property type="entry name" value="zf-C4"/>
    <property type="match status" value="1"/>
</dbReference>
<keyword evidence="8" id="KW-0675">Receptor</keyword>
<keyword evidence="9" id="KW-0539">Nucleus</keyword>
<feature type="domain" description="NR LBD" evidence="11">
    <location>
        <begin position="256"/>
        <end position="493"/>
    </location>
</feature>
<dbReference type="InterPro" id="IPR001723">
    <property type="entry name" value="Nuclear_hrmn_rcpt"/>
</dbReference>
<dbReference type="SMART" id="SM00430">
    <property type="entry name" value="HOLI"/>
    <property type="match status" value="1"/>
</dbReference>
<evidence type="ECO:0000256" key="4">
    <source>
        <dbReference type="ARBA" id="ARBA00022833"/>
    </source>
</evidence>
<sequence>MNFLPPRAHEQNFGFNGLPDDFSLDDIFDQNPTTSIQFLPEQLSMNQQQQSGYQTEHDTQIDFDLFSRPSSISEMSSGSSTMSSSSEVFCNPQIHQKESDQRGSPVCEINAGVIDNHQEQPEKQPRKRKTFSKYAGVKMICQICGGKANGLHFNVLTCEGCKGFFRRSIRYQKTYNCRGKENCEILDDQKRKCCHCRLKKCLMMGMNTSFVMSEEQILKKRKAAENKKLKANVKSKCESEEMIAIECVYKNYQENMNEKIVPEEMKFHREFFRKRLFFEHNSERDLCLQLNRQSRNIIIDKMKFIHLADLTNASFNNIIRFIKNIPEFNYLDTENQVKVIRSCIFEIHLVNLAQFYDETRDVLTIGNTSYSLSMLAETGIPENAMEKFKSILLAFDRMQLTEKELSLLLTTIIFSEDRGYNDQYLFEIQERYAFLLQKTLDDRQFKRIRNRFPELIFLLSSIRCLSIEFRPFLQALTNQFPDCIPPLIKEIYD</sequence>
<dbReference type="PRINTS" id="PR00047">
    <property type="entry name" value="STROIDFINGER"/>
</dbReference>
<keyword evidence="6" id="KW-0238">DNA-binding</keyword>
<proteinExistence type="inferred from homology"/>
<organism evidence="12 13">
    <name type="scientific">Oikopleura dioica</name>
    <name type="common">Tunicate</name>
    <dbReference type="NCBI Taxonomy" id="34765"/>
    <lineage>
        <taxon>Eukaryota</taxon>
        <taxon>Metazoa</taxon>
        <taxon>Chordata</taxon>
        <taxon>Tunicata</taxon>
        <taxon>Appendicularia</taxon>
        <taxon>Copelata</taxon>
        <taxon>Oikopleuridae</taxon>
        <taxon>Oikopleura</taxon>
    </lineage>
</organism>
<evidence type="ECO:0000256" key="3">
    <source>
        <dbReference type="ARBA" id="ARBA00022771"/>
    </source>
</evidence>
<dbReference type="CDD" id="cd06916">
    <property type="entry name" value="NR_DBD_like"/>
    <property type="match status" value="1"/>
</dbReference>
<keyword evidence="5" id="KW-0805">Transcription regulation</keyword>
<keyword evidence="3" id="KW-0863">Zinc-finger</keyword>
<evidence type="ECO:0000256" key="2">
    <source>
        <dbReference type="ARBA" id="ARBA00022723"/>
    </source>
</evidence>
<accession>A0ABN7RIV9</accession>
<evidence type="ECO:0000256" key="1">
    <source>
        <dbReference type="ARBA" id="ARBA00008092"/>
    </source>
</evidence>
<evidence type="ECO:0000256" key="9">
    <source>
        <dbReference type="ARBA" id="ARBA00023242"/>
    </source>
</evidence>
<dbReference type="Gene3D" id="1.10.565.10">
    <property type="entry name" value="Retinoid X Receptor"/>
    <property type="match status" value="1"/>
</dbReference>
<dbReference type="PROSITE" id="PS51843">
    <property type="entry name" value="NR_LBD"/>
    <property type="match status" value="1"/>
</dbReference>
<dbReference type="InterPro" id="IPR000536">
    <property type="entry name" value="Nucl_hrmn_rcpt_lig-bd"/>
</dbReference>
<reference evidence="12 13" key="1">
    <citation type="submission" date="2021-04" db="EMBL/GenBank/DDBJ databases">
        <authorList>
            <person name="Bliznina A."/>
        </authorList>
    </citation>
    <scope>NUCLEOTIDE SEQUENCE [LARGE SCALE GENOMIC DNA]</scope>
</reference>
<evidence type="ECO:0000313" key="12">
    <source>
        <dbReference type="EMBL" id="CAG5077838.1"/>
    </source>
</evidence>
<evidence type="ECO:0000313" key="13">
    <source>
        <dbReference type="Proteomes" id="UP001158576"/>
    </source>
</evidence>
<dbReference type="Proteomes" id="UP001158576">
    <property type="component" value="Chromosome PAR"/>
</dbReference>
<keyword evidence="7" id="KW-0804">Transcription</keyword>
<dbReference type="SUPFAM" id="SSF48508">
    <property type="entry name" value="Nuclear receptor ligand-binding domain"/>
    <property type="match status" value="1"/>
</dbReference>
<dbReference type="PRINTS" id="PR00546">
    <property type="entry name" value="THYROIDHORMR"/>
</dbReference>
<dbReference type="InterPro" id="IPR013088">
    <property type="entry name" value="Znf_NHR/GATA"/>
</dbReference>
<dbReference type="PANTHER" id="PTHR24082">
    <property type="entry name" value="NUCLEAR HORMONE RECEPTOR"/>
    <property type="match status" value="1"/>
</dbReference>
<name>A0ABN7RIV9_OIKDI</name>
<evidence type="ECO:0000259" key="11">
    <source>
        <dbReference type="PROSITE" id="PS51843"/>
    </source>
</evidence>